<protein>
    <recommendedName>
        <fullName evidence="4">Mce-associated membrane protein</fullName>
    </recommendedName>
</protein>
<accession>A0ABS6URS6</accession>
<evidence type="ECO:0008006" key="4">
    <source>
        <dbReference type="Google" id="ProtNLM"/>
    </source>
</evidence>
<organism evidence="2 3">
    <name type="scientific">Pseudonocardia abyssalis</name>
    <dbReference type="NCBI Taxonomy" id="2792008"/>
    <lineage>
        <taxon>Bacteria</taxon>
        <taxon>Bacillati</taxon>
        <taxon>Actinomycetota</taxon>
        <taxon>Actinomycetes</taxon>
        <taxon>Pseudonocardiales</taxon>
        <taxon>Pseudonocardiaceae</taxon>
        <taxon>Pseudonocardia</taxon>
    </lineage>
</organism>
<evidence type="ECO:0000256" key="1">
    <source>
        <dbReference type="SAM" id="SignalP"/>
    </source>
</evidence>
<feature type="chain" id="PRO_5045364680" description="Mce-associated membrane protein" evidence="1">
    <location>
        <begin position="24"/>
        <end position="172"/>
    </location>
</feature>
<name>A0ABS6URS6_9PSEU</name>
<evidence type="ECO:0000313" key="3">
    <source>
        <dbReference type="Proteomes" id="UP000694287"/>
    </source>
</evidence>
<sequence>MTTALLRSALLVALLCATSCSTASPPPESPTTPPANNDPTIESLAAYERFWAVTDSALAAPGSRDWLPDLEAVATGPALDSLATDVQNYASLPAHTEGQVTRDPVVQEVLGSRAQVLDCVDLGDSRLVSDTTGDVLDDLANRVPRYQFRAELVSINGRWLVERTVPALDEPC</sequence>
<proteinExistence type="predicted"/>
<keyword evidence="1" id="KW-0732">Signal</keyword>
<dbReference type="RefSeq" id="WP_218600832.1">
    <property type="nucleotide sequence ID" value="NZ_JADQDJ010000004.1"/>
</dbReference>
<evidence type="ECO:0000313" key="2">
    <source>
        <dbReference type="EMBL" id="MBW0134937.1"/>
    </source>
</evidence>
<keyword evidence="3" id="KW-1185">Reference proteome</keyword>
<comment type="caution">
    <text evidence="2">The sequence shown here is derived from an EMBL/GenBank/DDBJ whole genome shotgun (WGS) entry which is preliminary data.</text>
</comment>
<gene>
    <name evidence="2" type="ORF">I4I81_11800</name>
</gene>
<reference evidence="2 3" key="1">
    <citation type="submission" date="2020-11" db="EMBL/GenBank/DDBJ databases">
        <title>Pseudonocardia abyssalis sp. nov. and Pseudonocardia oceani sp. nov., description and phylogenomic analysis of two novel actinomycetes isolated from the deep Southern Ocean.</title>
        <authorList>
            <person name="Parra J."/>
        </authorList>
    </citation>
    <scope>NUCLEOTIDE SEQUENCE [LARGE SCALE GENOMIC DNA]</scope>
    <source>
        <strain evidence="2 3">KRD-168</strain>
    </source>
</reference>
<feature type="signal peptide" evidence="1">
    <location>
        <begin position="1"/>
        <end position="23"/>
    </location>
</feature>
<dbReference type="EMBL" id="JADQDK010000001">
    <property type="protein sequence ID" value="MBW0134937.1"/>
    <property type="molecule type" value="Genomic_DNA"/>
</dbReference>
<dbReference type="Proteomes" id="UP000694287">
    <property type="component" value="Unassembled WGS sequence"/>
</dbReference>